<dbReference type="PROSITE" id="PS51186">
    <property type="entry name" value="GNAT"/>
    <property type="match status" value="1"/>
</dbReference>
<keyword evidence="1" id="KW-0046">Antibiotic resistance</keyword>
<protein>
    <recommendedName>
        <fullName evidence="2">N-acetyltransferase domain-containing protein</fullName>
    </recommendedName>
</protein>
<reference evidence="3 4" key="1">
    <citation type="submission" date="2021-03" db="EMBL/GenBank/DDBJ databases">
        <authorList>
            <person name="Gilmore M.S."/>
            <person name="Schwartzman J."/>
            <person name="Van Tyne D."/>
            <person name="Martin M."/>
            <person name="Earl A.M."/>
            <person name="Manson A.L."/>
            <person name="Straub T."/>
            <person name="Salamzade R."/>
            <person name="Saavedra J."/>
            <person name="Lebreton F."/>
            <person name="Prichula J."/>
            <person name="Schaufler K."/>
            <person name="Gaca A."/>
            <person name="Sgardioli B."/>
            <person name="Wagenaar J."/>
            <person name="Strong T."/>
        </authorList>
    </citation>
    <scope>NUCLEOTIDE SEQUENCE [LARGE SCALE GENOMIC DNA]</scope>
    <source>
        <strain evidence="3 4">665A</strain>
    </source>
</reference>
<dbReference type="PANTHER" id="PTHR31438">
    <property type="entry name" value="LYSINE N-ACYLTRANSFERASE C17G9.06C-RELATED"/>
    <property type="match status" value="1"/>
</dbReference>
<feature type="domain" description="N-acetyltransferase" evidence="2">
    <location>
        <begin position="5"/>
        <end position="162"/>
    </location>
</feature>
<dbReference type="Pfam" id="PF13523">
    <property type="entry name" value="Acetyltransf_8"/>
    <property type="match status" value="1"/>
</dbReference>
<comment type="caution">
    <text evidence="3">The sequence shown here is derived from an EMBL/GenBank/DDBJ whole genome shotgun (WGS) entry which is preliminary data.</text>
</comment>
<dbReference type="Proteomes" id="UP000664357">
    <property type="component" value="Unassembled WGS sequence"/>
</dbReference>
<evidence type="ECO:0000313" key="3">
    <source>
        <dbReference type="EMBL" id="MEO1773268.1"/>
    </source>
</evidence>
<dbReference type="RefSeq" id="WP_207705358.1">
    <property type="nucleotide sequence ID" value="NZ_JAFREL020000008.1"/>
</dbReference>
<reference evidence="3 4" key="2">
    <citation type="submission" date="2024-02" db="EMBL/GenBank/DDBJ databases">
        <title>The Genome Sequence of Enterococcus sp. DIV0159.</title>
        <authorList>
            <person name="Earl A."/>
            <person name="Manson A."/>
            <person name="Gilmore M."/>
            <person name="Sanders J."/>
            <person name="Shea T."/>
            <person name="Howe W."/>
            <person name="Livny J."/>
            <person name="Cuomo C."/>
            <person name="Neafsey D."/>
            <person name="Birren B."/>
        </authorList>
    </citation>
    <scope>NUCLEOTIDE SEQUENCE [LARGE SCALE GENOMIC DNA]</scope>
    <source>
        <strain evidence="3 4">665A</strain>
    </source>
</reference>
<accession>A0ABV0F083</accession>
<evidence type="ECO:0000256" key="1">
    <source>
        <dbReference type="ARBA" id="ARBA00023251"/>
    </source>
</evidence>
<dbReference type="PANTHER" id="PTHR31438:SF1">
    <property type="entry name" value="LYSINE N-ACYLTRANSFERASE C17G9.06C-RELATED"/>
    <property type="match status" value="1"/>
</dbReference>
<organism evidence="3 4">
    <name type="scientific">Candidatus Enterococcus ferrettii</name>
    <dbReference type="NCBI Taxonomy" id="2815324"/>
    <lineage>
        <taxon>Bacteria</taxon>
        <taxon>Bacillati</taxon>
        <taxon>Bacillota</taxon>
        <taxon>Bacilli</taxon>
        <taxon>Lactobacillales</taxon>
        <taxon>Enterococcaceae</taxon>
        <taxon>Enterococcus</taxon>
    </lineage>
</organism>
<evidence type="ECO:0000259" key="2">
    <source>
        <dbReference type="PROSITE" id="PS51186"/>
    </source>
</evidence>
<evidence type="ECO:0000313" key="4">
    <source>
        <dbReference type="Proteomes" id="UP000664357"/>
    </source>
</evidence>
<keyword evidence="4" id="KW-1185">Reference proteome</keyword>
<dbReference type="InterPro" id="IPR000182">
    <property type="entry name" value="GNAT_dom"/>
</dbReference>
<name>A0ABV0F083_9ENTE</name>
<gene>
    <name evidence="3" type="ORF">JZO67_005252</name>
</gene>
<dbReference type="InterPro" id="IPR016181">
    <property type="entry name" value="Acyl_CoA_acyltransferase"/>
</dbReference>
<dbReference type="Gene3D" id="3.40.630.30">
    <property type="match status" value="1"/>
</dbReference>
<dbReference type="SUPFAM" id="SSF55729">
    <property type="entry name" value="Acyl-CoA N-acyltransferases (Nat)"/>
    <property type="match status" value="1"/>
</dbReference>
<proteinExistence type="predicted"/>
<sequence>MVKEVRLRTFEDSDSELMQNWLEKDYIIKWYLDAEDWLTEISQRHEEYHWLNHFIVMSQEKAIGFCQYYDVFAAKDLEDWYHVKEPGKVFSIDYLIGEEEFLGKGYGKEIVRLLVELIMVNEEKAEAIIVQPDKENAQSNGVLLANDFVYDEKKEYYQKNLCTV</sequence>
<dbReference type="EMBL" id="JAFREL020000008">
    <property type="protein sequence ID" value="MEO1773268.1"/>
    <property type="molecule type" value="Genomic_DNA"/>
</dbReference>